<feature type="transmembrane region" description="Helical" evidence="2">
    <location>
        <begin position="324"/>
        <end position="342"/>
    </location>
</feature>
<keyword evidence="2" id="KW-0472">Membrane</keyword>
<keyword evidence="2" id="KW-0812">Transmembrane</keyword>
<feature type="transmembrane region" description="Helical" evidence="2">
    <location>
        <begin position="120"/>
        <end position="147"/>
    </location>
</feature>
<evidence type="ECO:0000256" key="1">
    <source>
        <dbReference type="SAM" id="MobiDB-lite"/>
    </source>
</evidence>
<feature type="transmembrane region" description="Helical" evidence="2">
    <location>
        <begin position="422"/>
        <end position="444"/>
    </location>
</feature>
<feature type="compositionally biased region" description="Basic and acidic residues" evidence="1">
    <location>
        <begin position="488"/>
        <end position="514"/>
    </location>
</feature>
<proteinExistence type="predicted"/>
<name>A0A372M9M0_9ACTN</name>
<keyword evidence="4" id="KW-1185">Reference proteome</keyword>
<evidence type="ECO:0000313" key="3">
    <source>
        <dbReference type="EMBL" id="RFU87559.1"/>
    </source>
</evidence>
<dbReference type="Proteomes" id="UP000263094">
    <property type="component" value="Unassembled WGS sequence"/>
</dbReference>
<evidence type="ECO:0000256" key="2">
    <source>
        <dbReference type="SAM" id="Phobius"/>
    </source>
</evidence>
<reference evidence="3 4" key="1">
    <citation type="submission" date="2018-08" db="EMBL/GenBank/DDBJ databases">
        <title>Isolation, diversity and antifungal activity of Actinobacteria from wheat.</title>
        <authorList>
            <person name="Han C."/>
        </authorList>
    </citation>
    <scope>NUCLEOTIDE SEQUENCE [LARGE SCALE GENOMIC DNA]</scope>
    <source>
        <strain evidence="3 4">NEAU-YY421</strain>
    </source>
</reference>
<feature type="transmembrane region" description="Helical" evidence="2">
    <location>
        <begin position="391"/>
        <end position="415"/>
    </location>
</feature>
<dbReference type="EMBL" id="QUAK01000027">
    <property type="protein sequence ID" value="RFU87559.1"/>
    <property type="molecule type" value="Genomic_DNA"/>
</dbReference>
<gene>
    <name evidence="3" type="ORF">DY218_06265</name>
</gene>
<feature type="transmembrane region" description="Helical" evidence="2">
    <location>
        <begin position="363"/>
        <end position="385"/>
    </location>
</feature>
<feature type="transmembrane region" description="Helical" evidence="2">
    <location>
        <begin position="41"/>
        <end position="62"/>
    </location>
</feature>
<keyword evidence="2" id="KW-1133">Transmembrane helix</keyword>
<dbReference type="AlphaFoldDB" id="A0A372M9M0"/>
<feature type="region of interest" description="Disordered" evidence="1">
    <location>
        <begin position="482"/>
        <end position="514"/>
    </location>
</feature>
<organism evidence="3 4">
    <name type="scientific">Streptomyces triticagri</name>
    <dbReference type="NCBI Taxonomy" id="2293568"/>
    <lineage>
        <taxon>Bacteria</taxon>
        <taxon>Bacillati</taxon>
        <taxon>Actinomycetota</taxon>
        <taxon>Actinomycetes</taxon>
        <taxon>Kitasatosporales</taxon>
        <taxon>Streptomycetaceae</taxon>
        <taxon>Streptomyces</taxon>
    </lineage>
</organism>
<feature type="transmembrane region" description="Helical" evidence="2">
    <location>
        <begin position="450"/>
        <end position="468"/>
    </location>
</feature>
<accession>A0A372M9M0</accession>
<dbReference type="RefSeq" id="WP_128554901.1">
    <property type="nucleotide sequence ID" value="NZ_QUAK01000027.1"/>
</dbReference>
<protein>
    <submittedName>
        <fullName evidence="3">Uncharacterized protein</fullName>
    </submittedName>
</protein>
<dbReference type="OrthoDB" id="4017294at2"/>
<comment type="caution">
    <text evidence="3">The sequence shown here is derived from an EMBL/GenBank/DDBJ whole genome shotgun (WGS) entry which is preliminary data.</text>
</comment>
<feature type="transmembrane region" description="Helical" evidence="2">
    <location>
        <begin position="295"/>
        <end position="318"/>
    </location>
</feature>
<feature type="transmembrane region" description="Helical" evidence="2">
    <location>
        <begin position="74"/>
        <end position="99"/>
    </location>
</feature>
<feature type="transmembrane region" description="Helical" evidence="2">
    <location>
        <begin position="245"/>
        <end position="266"/>
    </location>
</feature>
<feature type="transmembrane region" description="Helical" evidence="2">
    <location>
        <begin position="153"/>
        <end position="175"/>
    </location>
</feature>
<feature type="transmembrane region" description="Helical" evidence="2">
    <location>
        <begin position="182"/>
        <end position="207"/>
    </location>
</feature>
<evidence type="ECO:0000313" key="4">
    <source>
        <dbReference type="Proteomes" id="UP000263094"/>
    </source>
</evidence>
<sequence>MTGLRAGIRLKHSAVLARMLLVFFRRRVLRAGVFKSASVRVFSGVCAALLLAAMCTGSYFFLRPLTDETAVWDLLFNTATASLLLWIQIAFLLVKVLFINAEGMLQLSYQLPVTNRERSAAFLMYEAAMTAVVAAAGLVSLAVSALILLGPSAAGYIVASIVLPAALTYLILSALYQVLTRLWILVGLSRMAGLLNVLVLFALLAYYSTRMTGIVQDISGAYLRKETAYNWVTSVSWAWNTHGPWLTTAGALLAAALLLVLTFALAPNQHIRQSRFLKLPGSVRLRRVLGPYDWCLLRSAQTVAAGAMSLALFAYLLLAKPSVTPLWGLAALSFGGLYQFTATQQLRLLPGAQEPAWRVYLRLIRAQLVLLAVFAVPAAALAVGLRPEQLAQGATALAACAGGAVMTTCISIVFPAEKDNPFSVFLGLSVVLVTAGVALIGLGLLNLPPWAVVVSLLAAAAAFVWYAIQGIHSSEARRRNVQGTVGSEVRRRGRTPDAGRRGDDAARPHVLDGH</sequence>